<accession>A0ABR7WYA5</accession>
<dbReference type="SUPFAM" id="SSF159888">
    <property type="entry name" value="YdhG-like"/>
    <property type="match status" value="1"/>
</dbReference>
<sequence length="115" mass="13493">MRPIDNYFLEKPEPAKSALAFLRGHILSLDTHLTEEWKYGMPMYCYKGKMFCYLWVHKKYGQPYIGIVEGNRLSHPDLLQEKRARMKILVIDATEDIPVEKINAILEEALAFYNN</sequence>
<name>A0ABR7WYA5_9SPHI</name>
<organism evidence="2 3">
    <name type="scientific">Mucilaginibacter pankratovii</name>
    <dbReference type="NCBI Taxonomy" id="2772110"/>
    <lineage>
        <taxon>Bacteria</taxon>
        <taxon>Pseudomonadati</taxon>
        <taxon>Bacteroidota</taxon>
        <taxon>Sphingobacteriia</taxon>
        <taxon>Sphingobacteriales</taxon>
        <taxon>Sphingobacteriaceae</taxon>
        <taxon>Mucilaginibacter</taxon>
    </lineage>
</organism>
<feature type="domain" description="YdhG-like" evidence="1">
    <location>
        <begin position="16"/>
        <end position="110"/>
    </location>
</feature>
<proteinExistence type="predicted"/>
<dbReference type="Proteomes" id="UP000606600">
    <property type="component" value="Unassembled WGS sequence"/>
</dbReference>
<dbReference type="InterPro" id="IPR014922">
    <property type="entry name" value="YdhG-like"/>
</dbReference>
<dbReference type="Pfam" id="PF08818">
    <property type="entry name" value="DUF1801"/>
    <property type="match status" value="1"/>
</dbReference>
<evidence type="ECO:0000259" key="1">
    <source>
        <dbReference type="Pfam" id="PF08818"/>
    </source>
</evidence>
<dbReference type="Gene3D" id="3.90.1150.200">
    <property type="match status" value="1"/>
</dbReference>
<comment type="caution">
    <text evidence="2">The sequence shown here is derived from an EMBL/GenBank/DDBJ whole genome shotgun (WGS) entry which is preliminary data.</text>
</comment>
<evidence type="ECO:0000313" key="2">
    <source>
        <dbReference type="EMBL" id="MBD1367260.1"/>
    </source>
</evidence>
<reference evidence="2 3" key="1">
    <citation type="submission" date="2020-09" db="EMBL/GenBank/DDBJ databases">
        <title>Novel species of Mucilaginibacter isolated from a glacier on the Tibetan Plateau.</title>
        <authorList>
            <person name="Liu Q."/>
            <person name="Xin Y.-H."/>
        </authorList>
    </citation>
    <scope>NUCLEOTIDE SEQUENCE [LARGE SCALE GENOMIC DNA]</scope>
    <source>
        <strain evidence="2 3">ZT4R22</strain>
    </source>
</reference>
<keyword evidence="3" id="KW-1185">Reference proteome</keyword>
<protein>
    <submittedName>
        <fullName evidence="2">DUF1801 domain-containing protein</fullName>
    </submittedName>
</protein>
<gene>
    <name evidence="2" type="ORF">IDJ77_25840</name>
</gene>
<dbReference type="EMBL" id="JACWMY010000018">
    <property type="protein sequence ID" value="MBD1367260.1"/>
    <property type="molecule type" value="Genomic_DNA"/>
</dbReference>
<evidence type="ECO:0000313" key="3">
    <source>
        <dbReference type="Proteomes" id="UP000606600"/>
    </source>
</evidence>